<keyword evidence="2" id="KW-1185">Reference proteome</keyword>
<organism evidence="1 2">
    <name type="scientific">Exidia glandulosa HHB12029</name>
    <dbReference type="NCBI Taxonomy" id="1314781"/>
    <lineage>
        <taxon>Eukaryota</taxon>
        <taxon>Fungi</taxon>
        <taxon>Dikarya</taxon>
        <taxon>Basidiomycota</taxon>
        <taxon>Agaricomycotina</taxon>
        <taxon>Agaricomycetes</taxon>
        <taxon>Auriculariales</taxon>
        <taxon>Exidiaceae</taxon>
        <taxon>Exidia</taxon>
    </lineage>
</organism>
<accession>A0A165D199</accession>
<dbReference type="AlphaFoldDB" id="A0A165D199"/>
<dbReference type="InParanoid" id="A0A165D199"/>
<dbReference type="EMBL" id="KV426263">
    <property type="protein sequence ID" value="KZV83614.1"/>
    <property type="molecule type" value="Genomic_DNA"/>
</dbReference>
<dbReference type="Proteomes" id="UP000077266">
    <property type="component" value="Unassembled WGS sequence"/>
</dbReference>
<evidence type="ECO:0000313" key="2">
    <source>
        <dbReference type="Proteomes" id="UP000077266"/>
    </source>
</evidence>
<evidence type="ECO:0000313" key="1">
    <source>
        <dbReference type="EMBL" id="KZV83614.1"/>
    </source>
</evidence>
<sequence>MTARPREDWLYQAMLPTPPTAVKGMPTNNLREKTGYSITRRYYVDASYVPRITADPWLMDLHRQLNDFGDRSWAPDDASLALYGCEGVDCTLWFKDTRPQKPATVFLVVDTGARYLNARLHIRPSTIVHATLKVDDKHLWRLGTMVDVKARLPADFTGMLVVTVPNDGSQRIDLASAFRQRTRVINSVVIPAAPPEIRPQRPAGTVISLLESSPRDPPSEMISHTLFVGEGYDESTPWKGTTITVEGRSARAAFLPI</sequence>
<name>A0A165D199_EXIGL</name>
<protein>
    <submittedName>
        <fullName evidence="1">Uncharacterized protein</fullName>
    </submittedName>
</protein>
<gene>
    <name evidence="1" type="ORF">EXIGLDRAFT_728186</name>
</gene>
<reference evidence="1 2" key="1">
    <citation type="journal article" date="2016" name="Mol. Biol. Evol.">
        <title>Comparative Genomics of Early-Diverging Mushroom-Forming Fungi Provides Insights into the Origins of Lignocellulose Decay Capabilities.</title>
        <authorList>
            <person name="Nagy L.G."/>
            <person name="Riley R."/>
            <person name="Tritt A."/>
            <person name="Adam C."/>
            <person name="Daum C."/>
            <person name="Floudas D."/>
            <person name="Sun H."/>
            <person name="Yadav J.S."/>
            <person name="Pangilinan J."/>
            <person name="Larsson K.H."/>
            <person name="Matsuura K."/>
            <person name="Barry K."/>
            <person name="Labutti K."/>
            <person name="Kuo R."/>
            <person name="Ohm R.A."/>
            <person name="Bhattacharya S.S."/>
            <person name="Shirouzu T."/>
            <person name="Yoshinaga Y."/>
            <person name="Martin F.M."/>
            <person name="Grigoriev I.V."/>
            <person name="Hibbett D.S."/>
        </authorList>
    </citation>
    <scope>NUCLEOTIDE SEQUENCE [LARGE SCALE GENOMIC DNA]</scope>
    <source>
        <strain evidence="1 2">HHB12029</strain>
    </source>
</reference>
<proteinExistence type="predicted"/>